<sequence length="306" mass="36014">MKIYFNRKHLFKEIDYPDRYRKKNLFKTVSIIFGIILGFLILLKPFEVNTSQQKVNYFFICCLHALLPAVILYFYFTALNYLRAKHAENKSWSLTSEYAHVGISLLSTGIVSFLIRDFIYFNQNNWSWHYLWEEVRNCFVAGILLYFFIRMAMFYFESKKDTSLIFQFTPLDLKSQNNSGNTLIYVKTQVKQDDFTLDPNDLLFAKADGNYIEIATCNNNQLNIELKRISLTQFESQLHSNRNFFRCHRAFLVNMCYIKNVTENSQGLMLSFDHTVDQVPVSRAQLVAFNALYQELLLTQSSSPSY</sequence>
<dbReference type="OrthoDB" id="1118393at2"/>
<dbReference type="GO" id="GO:0003677">
    <property type="term" value="F:DNA binding"/>
    <property type="evidence" value="ECO:0007669"/>
    <property type="project" value="InterPro"/>
</dbReference>
<name>A0A1I0T955_9SPHI</name>
<dbReference type="SMART" id="SM00850">
    <property type="entry name" value="LytTR"/>
    <property type="match status" value="1"/>
</dbReference>
<dbReference type="Gene3D" id="2.40.50.1020">
    <property type="entry name" value="LytTr DNA-binding domain"/>
    <property type="match status" value="1"/>
</dbReference>
<dbReference type="InterPro" id="IPR007492">
    <property type="entry name" value="LytTR_DNA-bd_dom"/>
</dbReference>
<feature type="transmembrane region" description="Helical" evidence="1">
    <location>
        <begin position="25"/>
        <end position="43"/>
    </location>
</feature>
<keyword evidence="1" id="KW-0472">Membrane</keyword>
<organism evidence="3 4">
    <name type="scientific">Pedobacter suwonensis</name>
    <dbReference type="NCBI Taxonomy" id="332999"/>
    <lineage>
        <taxon>Bacteria</taxon>
        <taxon>Pseudomonadati</taxon>
        <taxon>Bacteroidota</taxon>
        <taxon>Sphingobacteriia</taxon>
        <taxon>Sphingobacteriales</taxon>
        <taxon>Sphingobacteriaceae</taxon>
        <taxon>Pedobacter</taxon>
    </lineage>
</organism>
<evidence type="ECO:0000259" key="2">
    <source>
        <dbReference type="PROSITE" id="PS50930"/>
    </source>
</evidence>
<dbReference type="AlphaFoldDB" id="A0A1I0T955"/>
<dbReference type="PANTHER" id="PTHR37299">
    <property type="entry name" value="TRANSCRIPTIONAL REGULATOR-RELATED"/>
    <property type="match status" value="1"/>
</dbReference>
<dbReference type="STRING" id="332999.SAMN04488511_10714"/>
<proteinExistence type="predicted"/>
<dbReference type="GO" id="GO:0000156">
    <property type="term" value="F:phosphorelay response regulator activity"/>
    <property type="evidence" value="ECO:0007669"/>
    <property type="project" value="InterPro"/>
</dbReference>
<dbReference type="EMBL" id="FOJM01000007">
    <property type="protein sequence ID" value="SFA48113.1"/>
    <property type="molecule type" value="Genomic_DNA"/>
</dbReference>
<evidence type="ECO:0000313" key="4">
    <source>
        <dbReference type="Proteomes" id="UP000198836"/>
    </source>
</evidence>
<gene>
    <name evidence="3" type="ORF">SAMN04488511_10714</name>
</gene>
<feature type="transmembrane region" description="Helical" evidence="1">
    <location>
        <begin position="139"/>
        <end position="156"/>
    </location>
</feature>
<reference evidence="4" key="1">
    <citation type="submission" date="2016-10" db="EMBL/GenBank/DDBJ databases">
        <authorList>
            <person name="Varghese N."/>
            <person name="Submissions S."/>
        </authorList>
    </citation>
    <scope>NUCLEOTIDE SEQUENCE [LARGE SCALE GENOMIC DNA]</scope>
    <source>
        <strain evidence="4">DSM 18130</strain>
    </source>
</reference>
<dbReference type="RefSeq" id="WP_090982918.1">
    <property type="nucleotide sequence ID" value="NZ_FOJM01000007.1"/>
</dbReference>
<keyword evidence="4" id="KW-1185">Reference proteome</keyword>
<dbReference type="InterPro" id="IPR046947">
    <property type="entry name" value="LytR-like"/>
</dbReference>
<protein>
    <submittedName>
        <fullName evidence="3">Transcriptional regulator, LytTR family</fullName>
    </submittedName>
</protein>
<feature type="transmembrane region" description="Helical" evidence="1">
    <location>
        <begin position="97"/>
        <end position="119"/>
    </location>
</feature>
<keyword evidence="1" id="KW-1133">Transmembrane helix</keyword>
<evidence type="ECO:0000313" key="3">
    <source>
        <dbReference type="EMBL" id="SFA48113.1"/>
    </source>
</evidence>
<feature type="domain" description="HTH LytTR-type" evidence="2">
    <location>
        <begin position="194"/>
        <end position="295"/>
    </location>
</feature>
<dbReference type="PROSITE" id="PS50930">
    <property type="entry name" value="HTH_LYTTR"/>
    <property type="match status" value="1"/>
</dbReference>
<feature type="transmembrane region" description="Helical" evidence="1">
    <location>
        <begin position="55"/>
        <end position="76"/>
    </location>
</feature>
<dbReference type="PANTHER" id="PTHR37299:SF1">
    <property type="entry name" value="STAGE 0 SPORULATION PROTEIN A HOMOLOG"/>
    <property type="match status" value="1"/>
</dbReference>
<dbReference type="Pfam" id="PF04397">
    <property type="entry name" value="LytTR"/>
    <property type="match status" value="1"/>
</dbReference>
<evidence type="ECO:0000256" key="1">
    <source>
        <dbReference type="SAM" id="Phobius"/>
    </source>
</evidence>
<dbReference type="Proteomes" id="UP000198836">
    <property type="component" value="Unassembled WGS sequence"/>
</dbReference>
<accession>A0A1I0T955</accession>
<keyword evidence="1" id="KW-0812">Transmembrane</keyword>